<comment type="subunit">
    <text evidence="8">Homodimer.</text>
</comment>
<comment type="function">
    <text evidence="8">Catalyzes the complex heterocyclic radical-mediated conversion of 6-carboxy-5,6,7,8-tetrahydropterin (CPH4) to 7-carboxy-7-deazaguanine (CDG), a step common to the biosynthetic pathways of all 7-deazapurine-containing compounds.</text>
</comment>
<evidence type="ECO:0000256" key="3">
    <source>
        <dbReference type="ARBA" id="ARBA00022723"/>
    </source>
</evidence>
<keyword evidence="2 8" id="KW-0949">S-adenosyl-L-methionine</keyword>
<feature type="domain" description="Radical SAM core" evidence="9">
    <location>
        <begin position="32"/>
        <end position="212"/>
    </location>
</feature>
<protein>
    <recommendedName>
        <fullName evidence="8">7-carboxy-7-deazaguanine synthase</fullName>
        <shortName evidence="8">CDG synthase</shortName>
        <ecNumber evidence="8">4.3.99.3</ecNumber>
    </recommendedName>
    <alternativeName>
        <fullName evidence="8">Queuosine biosynthesis protein QueE</fullName>
    </alternativeName>
</protein>
<accession>A0ABR4YIK6</accession>
<evidence type="ECO:0000256" key="2">
    <source>
        <dbReference type="ARBA" id="ARBA00022691"/>
    </source>
</evidence>
<feature type="binding site" evidence="8">
    <location>
        <position position="45"/>
    </location>
    <ligand>
        <name>[4Fe-4S] cluster</name>
        <dbReference type="ChEBI" id="CHEBI:49883"/>
        <note>4Fe-4S-S-AdoMet</note>
    </ligand>
</feature>
<evidence type="ECO:0000313" key="11">
    <source>
        <dbReference type="Proteomes" id="UP000030889"/>
    </source>
</evidence>
<dbReference type="InterPro" id="IPR013785">
    <property type="entry name" value="Aldolase_TIM"/>
</dbReference>
<dbReference type="Gene3D" id="3.20.20.70">
    <property type="entry name" value="Aldolase class I"/>
    <property type="match status" value="1"/>
</dbReference>
<organism evidence="10 11">
    <name type="scientific">Alistipes inops</name>
    <dbReference type="NCBI Taxonomy" id="1501391"/>
    <lineage>
        <taxon>Bacteria</taxon>
        <taxon>Pseudomonadati</taxon>
        <taxon>Bacteroidota</taxon>
        <taxon>Bacteroidia</taxon>
        <taxon>Bacteroidales</taxon>
        <taxon>Rikenellaceae</taxon>
        <taxon>Alistipes</taxon>
    </lineage>
</organism>
<evidence type="ECO:0000256" key="5">
    <source>
        <dbReference type="ARBA" id="ARBA00023004"/>
    </source>
</evidence>
<sequence length="212" mass="23367">MRSDRGKESSEKGGTALPLAEDFYTIQGEGYQTGTAAYFIRLAGCDVGCPWCDAKYTWNIHRYPVSAVEKVIGRAAASGAPCAVITGGEPLMHPLVPLTEGLKANGLQVFLETSGTHPLQGEFDWICLSPKRQAPPLEEVFQAADELKVVIGNAEDLLWAEQCAARAGKSCRLYLQPEWSRFAEAVRLITEYVKAHPQWKVSLQTHKFMEIP</sequence>
<dbReference type="Pfam" id="PF04055">
    <property type="entry name" value="Radical_SAM"/>
    <property type="match status" value="1"/>
</dbReference>
<comment type="caution">
    <text evidence="10">The sequence shown here is derived from an EMBL/GenBank/DDBJ whole genome shotgun (WGS) entry which is preliminary data.</text>
</comment>
<evidence type="ECO:0000256" key="7">
    <source>
        <dbReference type="ARBA" id="ARBA00023239"/>
    </source>
</evidence>
<dbReference type="InterPro" id="IPR058240">
    <property type="entry name" value="rSAM_sf"/>
</dbReference>
<feature type="binding site" evidence="8">
    <location>
        <position position="49"/>
    </location>
    <ligand>
        <name>[4Fe-4S] cluster</name>
        <dbReference type="ChEBI" id="CHEBI:49883"/>
        <note>4Fe-4S-S-AdoMet</note>
    </ligand>
</feature>
<comment type="cofactor">
    <cofactor evidence="8">
        <name>[4Fe-4S] cluster</name>
        <dbReference type="ChEBI" id="CHEBI:49883"/>
    </cofactor>
    <text evidence="8">Binds 1 [4Fe-4S] cluster. The cluster is coordinated with 3 cysteines and an exchangeable S-adenosyl-L-methionine.</text>
</comment>
<evidence type="ECO:0000256" key="6">
    <source>
        <dbReference type="ARBA" id="ARBA00023014"/>
    </source>
</evidence>
<comment type="cofactor">
    <cofactor evidence="8">
        <name>S-adenosyl-L-methionine</name>
        <dbReference type="ChEBI" id="CHEBI:59789"/>
    </cofactor>
    <text evidence="8">Binds 1 S-adenosyl-L-methionine per subunit.</text>
</comment>
<evidence type="ECO:0000256" key="1">
    <source>
        <dbReference type="ARBA" id="ARBA00022485"/>
    </source>
</evidence>
<dbReference type="SFLD" id="SFLDS00029">
    <property type="entry name" value="Radical_SAM"/>
    <property type="match status" value="1"/>
</dbReference>
<feature type="binding site" evidence="8">
    <location>
        <begin position="51"/>
        <end position="53"/>
    </location>
    <ligand>
        <name>S-adenosyl-L-methionine</name>
        <dbReference type="ChEBI" id="CHEBI:59789"/>
    </ligand>
</feature>
<keyword evidence="7 8" id="KW-0456">Lyase</keyword>
<dbReference type="EMBL" id="JRGF01000006">
    <property type="protein sequence ID" value="KHE42097.1"/>
    <property type="molecule type" value="Genomic_DNA"/>
</dbReference>
<feature type="binding site" evidence="8">
    <location>
        <position position="52"/>
    </location>
    <ligand>
        <name>[4Fe-4S] cluster</name>
        <dbReference type="ChEBI" id="CHEBI:49883"/>
        <note>4Fe-4S-S-AdoMet</note>
    </ligand>
</feature>
<dbReference type="EC" id="4.3.99.3" evidence="8"/>
<keyword evidence="1 8" id="KW-0004">4Fe-4S</keyword>
<feature type="binding site" evidence="8">
    <location>
        <position position="88"/>
    </location>
    <ligand>
        <name>S-adenosyl-L-methionine</name>
        <dbReference type="ChEBI" id="CHEBI:59789"/>
    </ligand>
</feature>
<feature type="binding site" evidence="8">
    <location>
        <position position="212"/>
    </location>
    <ligand>
        <name>substrate</name>
    </ligand>
</feature>
<keyword evidence="4 8" id="KW-0460">Magnesium</keyword>
<dbReference type="PIRSF" id="PIRSF000370">
    <property type="entry name" value="QueE"/>
    <property type="match status" value="1"/>
</dbReference>
<comment type="cofactor">
    <cofactor evidence="8">
        <name>Mg(2+)</name>
        <dbReference type="ChEBI" id="CHEBI:18420"/>
    </cofactor>
</comment>
<feature type="binding site" evidence="8">
    <location>
        <position position="41"/>
    </location>
    <ligand>
        <name>substrate</name>
    </ligand>
</feature>
<reference evidence="10 11" key="1">
    <citation type="submission" date="2014-09" db="EMBL/GenBank/DDBJ databases">
        <title>Alistipes sp. 627, sp. nov., a novel member of the family Rikenellaceae isolated from human faeces.</title>
        <authorList>
            <person name="Shkoporov A.N."/>
            <person name="Chaplin A.V."/>
            <person name="Motuzova O.V."/>
            <person name="Kafarskaia L.I."/>
            <person name="Khokhlova E.V."/>
            <person name="Efimov B.A."/>
        </authorList>
    </citation>
    <scope>NUCLEOTIDE SEQUENCE [LARGE SCALE GENOMIC DNA]</scope>
    <source>
        <strain evidence="10 11">627</strain>
    </source>
</reference>
<dbReference type="PROSITE" id="PS51918">
    <property type="entry name" value="RADICAL_SAM"/>
    <property type="match status" value="1"/>
</dbReference>
<dbReference type="PANTHER" id="PTHR42836:SF1">
    <property type="entry name" value="7-CARBOXY-7-DEAZAGUANINE SYNTHASE"/>
    <property type="match status" value="1"/>
</dbReference>
<keyword evidence="8" id="KW-0671">Queuosine biosynthesis</keyword>
<feature type="binding site" evidence="8">
    <location>
        <begin position="26"/>
        <end position="28"/>
    </location>
    <ligand>
        <name>substrate</name>
    </ligand>
</feature>
<keyword evidence="3 8" id="KW-0479">Metal-binding</keyword>
<evidence type="ECO:0000256" key="4">
    <source>
        <dbReference type="ARBA" id="ARBA00022842"/>
    </source>
</evidence>
<comment type="caution">
    <text evidence="8">Lacks conserved residue(s) required for the propagation of feature annotation.</text>
</comment>
<keyword evidence="5 8" id="KW-0408">Iron</keyword>
<name>A0ABR4YIK6_9BACT</name>
<feature type="binding site" evidence="8">
    <location>
        <position position="86"/>
    </location>
    <ligand>
        <name>substrate</name>
    </ligand>
</feature>
<evidence type="ECO:0000256" key="8">
    <source>
        <dbReference type="HAMAP-Rule" id="MF_00917"/>
    </source>
</evidence>
<evidence type="ECO:0000259" key="9">
    <source>
        <dbReference type="PROSITE" id="PS51918"/>
    </source>
</evidence>
<comment type="catalytic activity">
    <reaction evidence="8">
        <text>6-carboxy-5,6,7,8-tetrahydropterin + H(+) = 7-carboxy-7-carbaguanine + NH4(+)</text>
        <dbReference type="Rhea" id="RHEA:27974"/>
        <dbReference type="ChEBI" id="CHEBI:15378"/>
        <dbReference type="ChEBI" id="CHEBI:28938"/>
        <dbReference type="ChEBI" id="CHEBI:61032"/>
        <dbReference type="ChEBI" id="CHEBI:61036"/>
        <dbReference type="EC" id="4.3.99.3"/>
    </reaction>
</comment>
<keyword evidence="11" id="KW-1185">Reference proteome</keyword>
<comment type="similarity">
    <text evidence="8">Belongs to the radical SAM superfamily. 7-carboxy-7-deazaguanine synthase family.</text>
</comment>
<gene>
    <name evidence="8" type="primary">queE</name>
    <name evidence="10" type="ORF">LG35_05960</name>
</gene>
<evidence type="ECO:0000313" key="10">
    <source>
        <dbReference type="EMBL" id="KHE42097.1"/>
    </source>
</evidence>
<dbReference type="PANTHER" id="PTHR42836">
    <property type="entry name" value="7-CARBOXY-7-DEAZAGUANINE SYNTHASE"/>
    <property type="match status" value="1"/>
</dbReference>
<dbReference type="InterPro" id="IPR007197">
    <property type="entry name" value="rSAM"/>
</dbReference>
<dbReference type="HAMAP" id="MF_00917">
    <property type="entry name" value="QueE"/>
    <property type="match status" value="1"/>
</dbReference>
<comment type="pathway">
    <text evidence="8">Purine metabolism; 7-cyano-7-deazaguanine biosynthesis.</text>
</comment>
<feature type="binding site" evidence="8">
    <location>
        <begin position="129"/>
        <end position="131"/>
    </location>
    <ligand>
        <name>S-adenosyl-L-methionine</name>
        <dbReference type="ChEBI" id="CHEBI:59789"/>
    </ligand>
</feature>
<dbReference type="Proteomes" id="UP000030889">
    <property type="component" value="Unassembled WGS sequence"/>
</dbReference>
<dbReference type="RefSeq" id="WP_035473189.1">
    <property type="nucleotide sequence ID" value="NZ_JRGF01000006.1"/>
</dbReference>
<dbReference type="CDD" id="cd01335">
    <property type="entry name" value="Radical_SAM"/>
    <property type="match status" value="1"/>
</dbReference>
<dbReference type="InterPro" id="IPR024924">
    <property type="entry name" value="7-CO-7-deazaguanine_synth-like"/>
</dbReference>
<proteinExistence type="inferred from homology"/>
<keyword evidence="6 8" id="KW-0411">Iron-sulfur</keyword>
<dbReference type="SUPFAM" id="SSF102114">
    <property type="entry name" value="Radical SAM enzymes"/>
    <property type="match status" value="1"/>
</dbReference>